<dbReference type="GO" id="GO:0004601">
    <property type="term" value="F:peroxidase activity"/>
    <property type="evidence" value="ECO:0007669"/>
    <property type="project" value="UniProtKB-KW"/>
</dbReference>
<dbReference type="InterPro" id="IPR010255">
    <property type="entry name" value="Haem_peroxidase_sf"/>
</dbReference>
<dbReference type="SUPFAM" id="SSF48113">
    <property type="entry name" value="Heme-dependent peroxidases"/>
    <property type="match status" value="1"/>
</dbReference>
<keyword evidence="1" id="KW-0575">Peroxidase</keyword>
<evidence type="ECO:0000313" key="5">
    <source>
        <dbReference type="Proteomes" id="UP001431783"/>
    </source>
</evidence>
<gene>
    <name evidence="4" type="ORF">WA026_005402</name>
</gene>
<dbReference type="EMBL" id="JARQZJ010000032">
    <property type="protein sequence ID" value="KAK9874569.1"/>
    <property type="molecule type" value="Genomic_DNA"/>
</dbReference>
<dbReference type="InterPro" id="IPR019791">
    <property type="entry name" value="Haem_peroxidase_animal"/>
</dbReference>
<dbReference type="Proteomes" id="UP001431783">
    <property type="component" value="Unassembled WGS sequence"/>
</dbReference>
<keyword evidence="3" id="KW-0732">Signal</keyword>
<organism evidence="4 5">
    <name type="scientific">Henosepilachna vigintioctopunctata</name>
    <dbReference type="NCBI Taxonomy" id="420089"/>
    <lineage>
        <taxon>Eukaryota</taxon>
        <taxon>Metazoa</taxon>
        <taxon>Ecdysozoa</taxon>
        <taxon>Arthropoda</taxon>
        <taxon>Hexapoda</taxon>
        <taxon>Insecta</taxon>
        <taxon>Pterygota</taxon>
        <taxon>Neoptera</taxon>
        <taxon>Endopterygota</taxon>
        <taxon>Coleoptera</taxon>
        <taxon>Polyphaga</taxon>
        <taxon>Cucujiformia</taxon>
        <taxon>Coccinelloidea</taxon>
        <taxon>Coccinellidae</taxon>
        <taxon>Epilachninae</taxon>
        <taxon>Epilachnini</taxon>
        <taxon>Henosepilachna</taxon>
    </lineage>
</organism>
<reference evidence="4 5" key="1">
    <citation type="submission" date="2023-03" db="EMBL/GenBank/DDBJ databases">
        <title>Genome insight into feeding habits of ladybird beetles.</title>
        <authorList>
            <person name="Li H.-S."/>
            <person name="Huang Y.-H."/>
            <person name="Pang H."/>
        </authorList>
    </citation>
    <scope>NUCLEOTIDE SEQUENCE [LARGE SCALE GENOMIC DNA]</scope>
    <source>
        <strain evidence="4">SYSU_2023b</strain>
        <tissue evidence="4">Whole body</tissue>
    </source>
</reference>
<feature type="signal peptide" evidence="3">
    <location>
        <begin position="1"/>
        <end position="21"/>
    </location>
</feature>
<accession>A0AAW1U1N7</accession>
<dbReference type="Pfam" id="PF03098">
    <property type="entry name" value="An_peroxidase"/>
    <property type="match status" value="1"/>
</dbReference>
<evidence type="ECO:0000256" key="2">
    <source>
        <dbReference type="SAM" id="MobiDB-lite"/>
    </source>
</evidence>
<dbReference type="GO" id="GO:0020037">
    <property type="term" value="F:heme binding"/>
    <property type="evidence" value="ECO:0007669"/>
    <property type="project" value="InterPro"/>
</dbReference>
<proteinExistence type="predicted"/>
<sequence>MFRFSPLVLFFVLMFLAFSHCWIFKYNGGLEKRTTRRKLTDKQINESITFAIEIYERRKTRESILGFANVRAVKGTPSYALYLANYPEPEALEMMQDSLAAAAASSNLFHERCYFSPNTQECENALNSYKLWNTPISKACERLDKRCTIEEISSKYRSYDGSCNNVDVSHKGRSFTAYERLMNQNYQAAERGTRRSVTKHPLSSASSISSQLNLDTTPDNKRTLAVLYWAQFVEHDLSHTAMTKMIHTDDLIECCDNEGRTNSPRYMHEFCLPIRISELNEYYATKDVTCLSYVRSMPAVGSDCSLGSTHQINQATHFLDASQIYGTSKLRRDSNMGHGGQMAVSLKGNSSQLPLSKHPESDCQPNTVPCYRSGDKRVNENPHIKALYTLWTREHNRLALELSRLNPRWDSEKVYEEARRIVIAEIQHITYSEWIPTVLGTEIAESYKSHGLPTISNAFATAAIRAFYSAGSNKRSLLQEEEQFEKDKSKAMKDILQELTTEKFRGKSLQHFGEMSNKKYGYDVLSLDIQRGRDHGLPTFNEFRKYCGLKELSTFDDLEEIIRPETVESLKEVYESVEDIDLIVGGISEIPDNRMFGPTITCILAKQFRQTMESDRYFYTNPDQPVPFSEDQLNEIQKVTLARIICDNAEDVNLPTPHVFEVYSDRNSSHVSCSTDVIPRLNLKYWDSNRYYYTKSP</sequence>
<protein>
    <recommendedName>
        <fullName evidence="6">Peroxidase</fullName>
    </recommendedName>
</protein>
<dbReference type="AlphaFoldDB" id="A0AAW1U1N7"/>
<keyword evidence="5" id="KW-1185">Reference proteome</keyword>
<dbReference type="CDD" id="cd09823">
    <property type="entry name" value="peroxinectin_like"/>
    <property type="match status" value="1"/>
</dbReference>
<dbReference type="PANTHER" id="PTHR11475:SF125">
    <property type="entry name" value="GH11385P"/>
    <property type="match status" value="1"/>
</dbReference>
<name>A0AAW1U1N7_9CUCU</name>
<dbReference type="PROSITE" id="PS50292">
    <property type="entry name" value="PEROXIDASE_3"/>
    <property type="match status" value="1"/>
</dbReference>
<evidence type="ECO:0008006" key="6">
    <source>
        <dbReference type="Google" id="ProtNLM"/>
    </source>
</evidence>
<feature type="region of interest" description="Disordered" evidence="2">
    <location>
        <begin position="189"/>
        <end position="213"/>
    </location>
</feature>
<keyword evidence="1" id="KW-0560">Oxidoreductase</keyword>
<evidence type="ECO:0000256" key="3">
    <source>
        <dbReference type="SAM" id="SignalP"/>
    </source>
</evidence>
<dbReference type="InterPro" id="IPR037120">
    <property type="entry name" value="Haem_peroxidase_sf_animal"/>
</dbReference>
<evidence type="ECO:0000256" key="1">
    <source>
        <dbReference type="ARBA" id="ARBA00022559"/>
    </source>
</evidence>
<comment type="caution">
    <text evidence="4">The sequence shown here is derived from an EMBL/GenBank/DDBJ whole genome shotgun (WGS) entry which is preliminary data.</text>
</comment>
<feature type="chain" id="PRO_5043430243" description="Peroxidase" evidence="3">
    <location>
        <begin position="22"/>
        <end position="697"/>
    </location>
</feature>
<dbReference type="PANTHER" id="PTHR11475">
    <property type="entry name" value="OXIDASE/PEROXIDASE"/>
    <property type="match status" value="1"/>
</dbReference>
<dbReference type="Gene3D" id="1.10.640.10">
    <property type="entry name" value="Haem peroxidase domain superfamily, animal type"/>
    <property type="match status" value="1"/>
</dbReference>
<dbReference type="PRINTS" id="PR00457">
    <property type="entry name" value="ANPEROXIDASE"/>
</dbReference>
<evidence type="ECO:0000313" key="4">
    <source>
        <dbReference type="EMBL" id="KAK9874569.1"/>
    </source>
</evidence>
<dbReference type="GO" id="GO:0006979">
    <property type="term" value="P:response to oxidative stress"/>
    <property type="evidence" value="ECO:0007669"/>
    <property type="project" value="InterPro"/>
</dbReference>